<dbReference type="EMBL" id="CAJNOL010000715">
    <property type="protein sequence ID" value="CAF1175689.1"/>
    <property type="molecule type" value="Genomic_DNA"/>
</dbReference>
<comment type="caution">
    <text evidence="2">The sequence shown here is derived from an EMBL/GenBank/DDBJ whole genome shotgun (WGS) entry which is preliminary data.</text>
</comment>
<organism evidence="2 4">
    <name type="scientific">Rotaria sordida</name>
    <dbReference type="NCBI Taxonomy" id="392033"/>
    <lineage>
        <taxon>Eukaryota</taxon>
        <taxon>Metazoa</taxon>
        <taxon>Spiralia</taxon>
        <taxon>Gnathifera</taxon>
        <taxon>Rotifera</taxon>
        <taxon>Eurotatoria</taxon>
        <taxon>Bdelloidea</taxon>
        <taxon>Philodinida</taxon>
        <taxon>Philodinidae</taxon>
        <taxon>Rotaria</taxon>
    </lineage>
</organism>
<accession>A0A814TZP5</accession>
<reference evidence="2" key="1">
    <citation type="submission" date="2021-02" db="EMBL/GenBank/DDBJ databases">
        <authorList>
            <person name="Nowell W R."/>
        </authorList>
    </citation>
    <scope>NUCLEOTIDE SEQUENCE</scope>
</reference>
<keyword evidence="4" id="KW-1185">Reference proteome</keyword>
<protein>
    <submittedName>
        <fullName evidence="2">Uncharacterized protein</fullName>
    </submittedName>
</protein>
<gene>
    <name evidence="2" type="ORF">JXQ802_LOCUS22639</name>
    <name evidence="3" type="ORF">JXQ802_LOCUS23056</name>
    <name evidence="1" type="ORF">PYM288_LOCUS5649</name>
</gene>
<dbReference type="Proteomes" id="UP000663870">
    <property type="component" value="Unassembled WGS sequence"/>
</dbReference>
<dbReference type="EMBL" id="CAJNOL010000691">
    <property type="protein sequence ID" value="CAF1168136.1"/>
    <property type="molecule type" value="Genomic_DNA"/>
</dbReference>
<evidence type="ECO:0000313" key="4">
    <source>
        <dbReference type="Proteomes" id="UP000663870"/>
    </source>
</evidence>
<proteinExistence type="predicted"/>
<evidence type="ECO:0000313" key="1">
    <source>
        <dbReference type="EMBL" id="CAF0822295.1"/>
    </source>
</evidence>
<dbReference type="AlphaFoldDB" id="A0A814TZP5"/>
<dbReference type="EMBL" id="CAJNOH010000059">
    <property type="protein sequence ID" value="CAF0822295.1"/>
    <property type="molecule type" value="Genomic_DNA"/>
</dbReference>
<sequence length="122" mass="14056">MGLKLYRSHPLYNPVTYSLLNILIHNKQAKAFVSDEAIEMALDDIKEFDQKAASNNEPLLRQLIYGTYCKRNEKNCVRSNRKKVNHVSSDLAQQISLALDEYSTDDNPDRYQTITVYNGNKD</sequence>
<dbReference type="Proteomes" id="UP000663854">
    <property type="component" value="Unassembled WGS sequence"/>
</dbReference>
<evidence type="ECO:0000313" key="3">
    <source>
        <dbReference type="EMBL" id="CAF1175689.1"/>
    </source>
</evidence>
<evidence type="ECO:0000313" key="2">
    <source>
        <dbReference type="EMBL" id="CAF1168136.1"/>
    </source>
</evidence>
<name>A0A814TZP5_9BILA</name>